<dbReference type="PANTHER" id="PTHR11206">
    <property type="entry name" value="MULTIDRUG RESISTANCE PROTEIN"/>
    <property type="match status" value="1"/>
</dbReference>
<dbReference type="Proteomes" id="UP000197138">
    <property type="component" value="Unassembled WGS sequence"/>
</dbReference>
<gene>
    <name evidence="3" type="ORF">CDL15_Pgr023238</name>
</gene>
<evidence type="ECO:0000256" key="2">
    <source>
        <dbReference type="SAM" id="Phobius"/>
    </source>
</evidence>
<comment type="caution">
    <text evidence="3">The sequence shown here is derived from an EMBL/GenBank/DDBJ whole genome shotgun (WGS) entry which is preliminary data.</text>
</comment>
<accession>A0A218X543</accession>
<dbReference type="InterPro" id="IPR002528">
    <property type="entry name" value="MATE_fam"/>
</dbReference>
<name>A0A218X543_PUNGR</name>
<protein>
    <submittedName>
        <fullName evidence="3">Uncharacterized protein</fullName>
    </submittedName>
</protein>
<dbReference type="GO" id="GO:0016020">
    <property type="term" value="C:membrane"/>
    <property type="evidence" value="ECO:0007669"/>
    <property type="project" value="InterPro"/>
</dbReference>
<evidence type="ECO:0000256" key="1">
    <source>
        <dbReference type="ARBA" id="ARBA00010199"/>
    </source>
</evidence>
<dbReference type="GO" id="GO:0042910">
    <property type="term" value="F:xenobiotic transmembrane transporter activity"/>
    <property type="evidence" value="ECO:0007669"/>
    <property type="project" value="InterPro"/>
</dbReference>
<feature type="transmembrane region" description="Helical" evidence="2">
    <location>
        <begin position="164"/>
        <end position="185"/>
    </location>
</feature>
<dbReference type="AlphaFoldDB" id="A0A218X543"/>
<feature type="transmembrane region" description="Helical" evidence="2">
    <location>
        <begin position="235"/>
        <end position="258"/>
    </location>
</feature>
<reference evidence="4" key="1">
    <citation type="journal article" date="2017" name="Plant J.">
        <title>The pomegranate (Punica granatum L.) genome and the genomics of punicalagin biosynthesis.</title>
        <authorList>
            <person name="Qin G."/>
            <person name="Xu C."/>
            <person name="Ming R."/>
            <person name="Tang H."/>
            <person name="Guyot R."/>
            <person name="Kramer E.M."/>
            <person name="Hu Y."/>
            <person name="Yi X."/>
            <person name="Qi Y."/>
            <person name="Xu X."/>
            <person name="Gao Z."/>
            <person name="Pan H."/>
            <person name="Jian J."/>
            <person name="Tian Y."/>
            <person name="Yue Z."/>
            <person name="Xu Y."/>
        </authorList>
    </citation>
    <scope>NUCLEOTIDE SEQUENCE [LARGE SCALE GENOMIC DNA]</scope>
    <source>
        <strain evidence="4">cv. Dabenzi</strain>
    </source>
</reference>
<evidence type="ECO:0000313" key="4">
    <source>
        <dbReference type="Proteomes" id="UP000197138"/>
    </source>
</evidence>
<dbReference type="Pfam" id="PF01554">
    <property type="entry name" value="MatE"/>
    <property type="match status" value="1"/>
</dbReference>
<evidence type="ECO:0000313" key="3">
    <source>
        <dbReference type="EMBL" id="OWM79826.1"/>
    </source>
</evidence>
<proteinExistence type="inferred from homology"/>
<keyword evidence="2" id="KW-0472">Membrane</keyword>
<sequence>MVSFQALLEPDQITPPPAREEGPISRKLETILSDSSQLVCPKLWSAMMIELKLLFHRAAPAVVYMINYVMSMSTRIFSGHLGNLELAVASLGNTGIQIFTCARNGNCGGEETLCGQVYGANRFGMLGMYMQRATFLLTATGVLLSIIYIFSKAILILLRESPQIASAAATFVFGLIPQIFTYANFPIQRFLQAQSIVAPRAVSDLCPLLAPMLLLNGIQPVLSGEAVGCGWQAMVAYINVGCYYGVGVPLGSLLGFYFKLGAKATASISYPDDTISDSSSYRLLISIYGQSNGP</sequence>
<dbReference type="GO" id="GO:0015297">
    <property type="term" value="F:antiporter activity"/>
    <property type="evidence" value="ECO:0007669"/>
    <property type="project" value="InterPro"/>
</dbReference>
<keyword evidence="2" id="KW-1133">Transmembrane helix</keyword>
<comment type="similarity">
    <text evidence="1">Belongs to the multi antimicrobial extrusion (MATE) (TC 2.A.66.1) family.</text>
</comment>
<feature type="transmembrane region" description="Helical" evidence="2">
    <location>
        <begin position="135"/>
        <end position="158"/>
    </location>
</feature>
<organism evidence="3 4">
    <name type="scientific">Punica granatum</name>
    <name type="common">Pomegranate</name>
    <dbReference type="NCBI Taxonomy" id="22663"/>
    <lineage>
        <taxon>Eukaryota</taxon>
        <taxon>Viridiplantae</taxon>
        <taxon>Streptophyta</taxon>
        <taxon>Embryophyta</taxon>
        <taxon>Tracheophyta</taxon>
        <taxon>Spermatophyta</taxon>
        <taxon>Magnoliopsida</taxon>
        <taxon>eudicotyledons</taxon>
        <taxon>Gunneridae</taxon>
        <taxon>Pentapetalae</taxon>
        <taxon>rosids</taxon>
        <taxon>malvids</taxon>
        <taxon>Myrtales</taxon>
        <taxon>Lythraceae</taxon>
        <taxon>Punica</taxon>
    </lineage>
</organism>
<keyword evidence="2" id="KW-0812">Transmembrane</keyword>
<dbReference type="EMBL" id="MTKT01002440">
    <property type="protein sequence ID" value="OWM79826.1"/>
    <property type="molecule type" value="Genomic_DNA"/>
</dbReference>